<evidence type="ECO:0000259" key="2">
    <source>
        <dbReference type="SMART" id="SM00460"/>
    </source>
</evidence>
<dbReference type="InterPro" id="IPR038765">
    <property type="entry name" value="Papain-like_cys_pep_sf"/>
</dbReference>
<dbReference type="SUPFAM" id="SSF54001">
    <property type="entry name" value="Cysteine proteinases"/>
    <property type="match status" value="1"/>
</dbReference>
<evidence type="ECO:0000256" key="1">
    <source>
        <dbReference type="SAM" id="SignalP"/>
    </source>
</evidence>
<dbReference type="InterPro" id="IPR002931">
    <property type="entry name" value="Transglutaminase-like"/>
</dbReference>
<keyword evidence="1" id="KW-0732">Signal</keyword>
<dbReference type="PANTHER" id="PTHR46333:SF2">
    <property type="entry name" value="CYTOKINESIS PROTEIN 3"/>
    <property type="match status" value="1"/>
</dbReference>
<protein>
    <submittedName>
        <fullName evidence="3">Transglutaminase domain-containing protein</fullName>
    </submittedName>
</protein>
<feature type="signal peptide" evidence="1">
    <location>
        <begin position="1"/>
        <end position="23"/>
    </location>
</feature>
<keyword evidence="4" id="KW-1185">Reference proteome</keyword>
<organism evidence="3 4">
    <name type="scientific">Cohnella suwonensis</name>
    <dbReference type="NCBI Taxonomy" id="696072"/>
    <lineage>
        <taxon>Bacteria</taxon>
        <taxon>Bacillati</taxon>
        <taxon>Bacillota</taxon>
        <taxon>Bacilli</taxon>
        <taxon>Bacillales</taxon>
        <taxon>Paenibacillaceae</taxon>
        <taxon>Cohnella</taxon>
    </lineage>
</organism>
<dbReference type="SMART" id="SM00460">
    <property type="entry name" value="TGc"/>
    <property type="match status" value="1"/>
</dbReference>
<dbReference type="PANTHER" id="PTHR46333">
    <property type="entry name" value="CYTOKINESIS PROTEIN 3"/>
    <property type="match status" value="1"/>
</dbReference>
<gene>
    <name evidence="3" type="ORF">ACFPPD_09405</name>
</gene>
<evidence type="ECO:0000313" key="4">
    <source>
        <dbReference type="Proteomes" id="UP001596105"/>
    </source>
</evidence>
<dbReference type="Pfam" id="PF01841">
    <property type="entry name" value="Transglut_core"/>
    <property type="match status" value="1"/>
</dbReference>
<dbReference type="RefSeq" id="WP_209748894.1">
    <property type="nucleotide sequence ID" value="NZ_JBHSMH010000022.1"/>
</dbReference>
<dbReference type="Gene3D" id="3.10.620.30">
    <property type="match status" value="1"/>
</dbReference>
<dbReference type="Proteomes" id="UP001596105">
    <property type="component" value="Unassembled WGS sequence"/>
</dbReference>
<feature type="domain" description="Transglutaminase-like" evidence="2">
    <location>
        <begin position="343"/>
        <end position="399"/>
    </location>
</feature>
<dbReference type="EMBL" id="JBHSMH010000022">
    <property type="protein sequence ID" value="MFC5468939.1"/>
    <property type="molecule type" value="Genomic_DNA"/>
</dbReference>
<feature type="chain" id="PRO_5046242390" evidence="1">
    <location>
        <begin position="24"/>
        <end position="507"/>
    </location>
</feature>
<reference evidence="4" key="1">
    <citation type="journal article" date="2019" name="Int. J. Syst. Evol. Microbiol.">
        <title>The Global Catalogue of Microorganisms (GCM) 10K type strain sequencing project: providing services to taxonomists for standard genome sequencing and annotation.</title>
        <authorList>
            <consortium name="The Broad Institute Genomics Platform"/>
            <consortium name="The Broad Institute Genome Sequencing Center for Infectious Disease"/>
            <person name="Wu L."/>
            <person name="Ma J."/>
        </authorList>
    </citation>
    <scope>NUCLEOTIDE SEQUENCE [LARGE SCALE GENOMIC DNA]</scope>
    <source>
        <strain evidence="4">CCUG 57113</strain>
    </source>
</reference>
<dbReference type="InterPro" id="IPR052557">
    <property type="entry name" value="CAP/Cytokinesis_protein"/>
</dbReference>
<proteinExistence type="predicted"/>
<name>A0ABW0LT04_9BACL</name>
<evidence type="ECO:0000313" key="3">
    <source>
        <dbReference type="EMBL" id="MFC5468939.1"/>
    </source>
</evidence>
<comment type="caution">
    <text evidence="3">The sequence shown here is derived from an EMBL/GenBank/DDBJ whole genome shotgun (WGS) entry which is preliminary data.</text>
</comment>
<sequence length="507" mass="57006">MNRKLLSALLCLLLLLPAMPAARAESAPADAITVDELAKLYFGEDEPLEGFKIEREGFDENTPNYVNEAFLYGLIDGLDDLNRTMTRSEAAKRIARSLTYVLGRDVPTKDFGSIKPADFHAVANVLNYGVMEAVGGNFEPSKPFTLAQAEKGAERYSANNIRGILPRNGENRKALISVGSNYAYMDFESKADADDYIRYHLEEITTGVKLSGSAYQRVDIGFAILELWAPDYEIKFTFKSGLENIRFRQSKVMYGTFVYTNWDGEGYVAEARVMKPGETAVMTAQPDSVHKKLYAKADLILKKIVKPGMTDEQKVKAIFDYVVAHVKYSKGTDYVSGENALEAIDAGKGVCVHYASLFHYLAMRAGIPDMPQTGNSIVGQHAWNMVYVNGKWRYLDATLADGKKTVDYAYYLKDAMFMMNSREWSGFGYPDVNTFPQVDGMKLKTTEELRVFLLREMENRGHPKTIKFAVTNKYVDTNPKFLAVKFFEGKYKLSYDAKSKVYTLTKV</sequence>
<accession>A0ABW0LT04</accession>